<organism evidence="1 2">
    <name type="scientific">Tuber borchii</name>
    <name type="common">White truffle</name>
    <dbReference type="NCBI Taxonomy" id="42251"/>
    <lineage>
        <taxon>Eukaryota</taxon>
        <taxon>Fungi</taxon>
        <taxon>Dikarya</taxon>
        <taxon>Ascomycota</taxon>
        <taxon>Pezizomycotina</taxon>
        <taxon>Pezizomycetes</taxon>
        <taxon>Pezizales</taxon>
        <taxon>Tuberaceae</taxon>
        <taxon>Tuber</taxon>
    </lineage>
</organism>
<proteinExistence type="predicted"/>
<evidence type="ECO:0000313" key="2">
    <source>
        <dbReference type="Proteomes" id="UP000244722"/>
    </source>
</evidence>
<gene>
    <name evidence="1" type="ORF">B9Z19DRAFT_1074624</name>
</gene>
<sequence>MVLLAELLVDLTSLKTLNTSDALSLVGSPDAEDTGEEPTDQEFTRVKEFLALRAEQREHEDLIAKRMSVAAVLERFGGKEGGGGA</sequence>
<comment type="caution">
    <text evidence="1">The sequence shown here is derived from an EMBL/GenBank/DDBJ whole genome shotgun (WGS) entry which is preliminary data.</text>
</comment>
<accession>A0A2T7A498</accession>
<dbReference type="EMBL" id="NESQ01000026">
    <property type="protein sequence ID" value="PUU82528.1"/>
    <property type="molecule type" value="Genomic_DNA"/>
</dbReference>
<protein>
    <submittedName>
        <fullName evidence="1">Uncharacterized protein</fullName>
    </submittedName>
</protein>
<dbReference type="OrthoDB" id="5426662at2759"/>
<keyword evidence="2" id="KW-1185">Reference proteome</keyword>
<evidence type="ECO:0000313" key="1">
    <source>
        <dbReference type="EMBL" id="PUU82528.1"/>
    </source>
</evidence>
<dbReference type="Proteomes" id="UP000244722">
    <property type="component" value="Unassembled WGS sequence"/>
</dbReference>
<reference evidence="1 2" key="1">
    <citation type="submission" date="2017-04" db="EMBL/GenBank/DDBJ databases">
        <title>Draft genome sequence of Tuber borchii Vittad., a whitish edible truffle.</title>
        <authorList>
            <consortium name="DOE Joint Genome Institute"/>
            <person name="Murat C."/>
            <person name="Kuo A."/>
            <person name="Barry K.W."/>
            <person name="Clum A."/>
            <person name="Dockter R.B."/>
            <person name="Fauchery L."/>
            <person name="Iotti M."/>
            <person name="Kohler A."/>
            <person name="Labutti K."/>
            <person name="Lindquist E.A."/>
            <person name="Lipzen A."/>
            <person name="Ohm R.A."/>
            <person name="Wang M."/>
            <person name="Grigoriev I.V."/>
            <person name="Zambonelli A."/>
            <person name="Martin F.M."/>
        </authorList>
    </citation>
    <scope>NUCLEOTIDE SEQUENCE [LARGE SCALE GENOMIC DNA]</scope>
    <source>
        <strain evidence="1 2">Tbo3840</strain>
    </source>
</reference>
<name>A0A2T7A498_TUBBO</name>
<dbReference type="AlphaFoldDB" id="A0A2T7A498"/>